<organism evidence="2 3">
    <name type="scientific">Peribacillus muralis</name>
    <dbReference type="NCBI Taxonomy" id="264697"/>
    <lineage>
        <taxon>Bacteria</taxon>
        <taxon>Bacillati</taxon>
        <taxon>Bacillota</taxon>
        <taxon>Bacilli</taxon>
        <taxon>Bacillales</taxon>
        <taxon>Bacillaceae</taxon>
        <taxon>Peribacillus</taxon>
    </lineage>
</organism>
<sequence length="74" mass="8831">MDFLDHALLGLFLYFPEDKSEYIPAGITCFIFLVAAVFTMRAIIRYSKKEEMKTKQFEDEVTKRNQRFKDDRLT</sequence>
<feature type="transmembrane region" description="Helical" evidence="1">
    <location>
        <begin position="22"/>
        <end position="44"/>
    </location>
</feature>
<dbReference type="RefSeq" id="WP_064464307.1">
    <property type="nucleotide sequence ID" value="NZ_CP017080.1"/>
</dbReference>
<keyword evidence="3" id="KW-1185">Reference proteome</keyword>
<name>A0A1B3XUN3_9BACI</name>
<gene>
    <name evidence="2" type="ORF">ABE28_021430</name>
</gene>
<protein>
    <submittedName>
        <fullName evidence="2">Uncharacterized protein</fullName>
    </submittedName>
</protein>
<reference evidence="2 3" key="1">
    <citation type="submission" date="2016-08" db="EMBL/GenBank/DDBJ databases">
        <title>Complete genome sequence of Bacillus muralis G25-68, a strain with toxicity to nematodes.</title>
        <authorList>
            <person name="Zheng Z."/>
        </authorList>
    </citation>
    <scope>NUCLEOTIDE SEQUENCE [LARGE SCALE GENOMIC DNA]</scope>
    <source>
        <strain evidence="2 3">G25-68</strain>
    </source>
</reference>
<dbReference type="EMBL" id="CP017080">
    <property type="protein sequence ID" value="AOH56915.1"/>
    <property type="molecule type" value="Genomic_DNA"/>
</dbReference>
<accession>A0A1B3XUN3</accession>
<keyword evidence="1" id="KW-0472">Membrane</keyword>
<proteinExistence type="predicted"/>
<keyword evidence="1" id="KW-1133">Transmembrane helix</keyword>
<evidence type="ECO:0000313" key="3">
    <source>
        <dbReference type="Proteomes" id="UP000077926"/>
    </source>
</evidence>
<dbReference type="KEGG" id="bmur:ABE28_021430"/>
<keyword evidence="1" id="KW-0812">Transmembrane</keyword>
<dbReference type="OrthoDB" id="2390218at2"/>
<dbReference type="Proteomes" id="UP000077926">
    <property type="component" value="Chromosome"/>
</dbReference>
<dbReference type="STRING" id="264697.ABE28_021430"/>
<dbReference type="AlphaFoldDB" id="A0A1B3XUN3"/>
<evidence type="ECO:0000256" key="1">
    <source>
        <dbReference type="SAM" id="Phobius"/>
    </source>
</evidence>
<evidence type="ECO:0000313" key="2">
    <source>
        <dbReference type="EMBL" id="AOH56915.1"/>
    </source>
</evidence>